<evidence type="ECO:0000256" key="1">
    <source>
        <dbReference type="ARBA" id="ARBA00001947"/>
    </source>
</evidence>
<dbReference type="InterPro" id="IPR007484">
    <property type="entry name" value="Peptidase_M28"/>
</dbReference>
<keyword evidence="17" id="KW-0325">Glycoprotein</keyword>
<dbReference type="OrthoDB" id="76293at2759"/>
<dbReference type="Pfam" id="PF04389">
    <property type="entry name" value="Peptidase_M28"/>
    <property type="match status" value="1"/>
</dbReference>
<keyword evidence="16 20" id="KW-0472">Membrane</keyword>
<evidence type="ECO:0000256" key="5">
    <source>
        <dbReference type="ARBA" id="ARBA00010918"/>
    </source>
</evidence>
<dbReference type="GO" id="GO:0046872">
    <property type="term" value="F:metal ion binding"/>
    <property type="evidence" value="ECO:0007669"/>
    <property type="project" value="UniProtKB-KW"/>
</dbReference>
<evidence type="ECO:0000256" key="12">
    <source>
        <dbReference type="ARBA" id="ARBA00022824"/>
    </source>
</evidence>
<evidence type="ECO:0000256" key="4">
    <source>
        <dbReference type="ARBA" id="ARBA00004477"/>
    </source>
</evidence>
<dbReference type="Proteomes" id="UP000504603">
    <property type="component" value="Unplaced"/>
</dbReference>
<evidence type="ECO:0000256" key="11">
    <source>
        <dbReference type="ARBA" id="ARBA00022801"/>
    </source>
</evidence>
<keyword evidence="10" id="KW-0479">Metal-binding</keyword>
<keyword evidence="9 20" id="KW-0812">Transmembrane</keyword>
<keyword evidence="22" id="KW-1185">Reference proteome</keyword>
<sequence length="911" mass="100074">MGRTGSSSASRKPLNKREENVPKTDDRAYQTTSQARRTKRSPYVWLSLLLLTLFSFQAVYKQQYQKLPIPLSAEQAGKRGFSEAEALKHVKALTTLGPHPVGSDALEIALEYVLRAAEKIKKTAHWEVDVQVETFHAKSGANRLTRGLFRGKTLIYSDLYHVILRILPKYADEAGENTILVSSHIDTVFSTEGAGDCSSCVAVMLELARGVSQWAHGFKNGVIFLFNTGEEEGLNGAHSFMTQHPWNTTIRLAVDLEAIGIGGKSVIFQTGSHPWAVETFASVAKYPSAQIVPQEIFTSGAIKSGTDFQVYRELAGLSGLDFAYMDNSAVYHTKNDKFELLKPGSLQHLGENMLAFLLHAAASSKLPKDSVMEEGQSSDQDKAVYFDILGSYMIVYRQKFATLLHNSVIIQSLLIWTTSLVMGGFPATVSLALSCLSLILMWIFSLSFSASVAFILPVISSSPAPYVASPFLVVGLFAAPAFLGALAGQHVGFLILQTYLSNVYSTREQLLPATRADLIRLEAERWFFKAGSFQWLIVLIIGNYYKIGSSYLALVWLVSPAFAYGLLEATLTPARFPKPLKLATLLMGLMVPILVSAGTIIHLVSVIIGNSVRFDRNPGSTPEWLGSLILAVFVAVILCLKSVYLLSYLHLSGAKRSIVFATCLLFGLSLAAVMSGIVPPFTDDTARAVNVVHVVDTTEKYGGKQDPISYVSLFSTTPGKLKKEIEHIKEGFTCGTDKTIDFVTFSVKYGCWTHDDGEDGWDESDIPSLLVESDVSSNGRITNILIDTKGSTRWSLGINTDEIEDFKFKGEEELVPVGDKSSVNGWYTIQFSGGRDAPKSFVLTLFWKKNSTRLVQSSRVQPPLLKLRTDFNRLTPKAERIISKLPSWCSLFGKSTSPFTLAFLAALPVDI</sequence>
<name>A0A6J1CB74_MOMCH</name>
<feature type="transmembrane region" description="Helical" evidence="20">
    <location>
        <begin position="43"/>
        <end position="60"/>
    </location>
</feature>
<comment type="function">
    <text evidence="2">May be involved in vacuolar sorting and osmoregulation.</text>
</comment>
<comment type="similarity">
    <text evidence="5">Belongs to the peptidase M28 family.</text>
</comment>
<feature type="region of interest" description="Disordered" evidence="19">
    <location>
        <begin position="1"/>
        <end position="35"/>
    </location>
</feature>
<evidence type="ECO:0000256" key="2">
    <source>
        <dbReference type="ARBA" id="ARBA00003273"/>
    </source>
</evidence>
<dbReference type="GO" id="GO:0005789">
    <property type="term" value="C:endoplasmic reticulum membrane"/>
    <property type="evidence" value="ECO:0007669"/>
    <property type="project" value="UniProtKB-SubCell"/>
</dbReference>
<comment type="cofactor">
    <cofactor evidence="1">
        <name>Zn(2+)</name>
        <dbReference type="ChEBI" id="CHEBI:29105"/>
    </cofactor>
</comment>
<feature type="compositionally biased region" description="Basic and acidic residues" evidence="19">
    <location>
        <begin position="15"/>
        <end position="28"/>
    </location>
</feature>
<reference evidence="23" key="1">
    <citation type="submission" date="2025-08" db="UniProtKB">
        <authorList>
            <consortium name="RefSeq"/>
        </authorList>
    </citation>
    <scope>IDENTIFICATION</scope>
    <source>
        <strain evidence="23">OHB3-1</strain>
    </source>
</reference>
<organism evidence="22 23">
    <name type="scientific">Momordica charantia</name>
    <name type="common">Bitter gourd</name>
    <name type="synonym">Balsam pear</name>
    <dbReference type="NCBI Taxonomy" id="3673"/>
    <lineage>
        <taxon>Eukaryota</taxon>
        <taxon>Viridiplantae</taxon>
        <taxon>Streptophyta</taxon>
        <taxon>Embryophyta</taxon>
        <taxon>Tracheophyta</taxon>
        <taxon>Spermatophyta</taxon>
        <taxon>Magnoliopsida</taxon>
        <taxon>eudicotyledons</taxon>
        <taxon>Gunneridae</taxon>
        <taxon>Pentapetalae</taxon>
        <taxon>rosids</taxon>
        <taxon>fabids</taxon>
        <taxon>Cucurbitales</taxon>
        <taxon>Cucurbitaceae</taxon>
        <taxon>Momordiceae</taxon>
        <taxon>Momordica</taxon>
    </lineage>
</organism>
<evidence type="ECO:0000256" key="15">
    <source>
        <dbReference type="ARBA" id="ARBA00023049"/>
    </source>
</evidence>
<dbReference type="FunFam" id="3.40.630.10:FF:000008">
    <property type="entry name" value="Endoplasmic reticulum metallopeptidase 1"/>
    <property type="match status" value="1"/>
</dbReference>
<dbReference type="CDD" id="cd03875">
    <property type="entry name" value="M28_Fxna_like"/>
    <property type="match status" value="1"/>
</dbReference>
<comment type="subcellular location">
    <subcellularLocation>
        <location evidence="4">Endoplasmic reticulum membrane</location>
        <topology evidence="4">Multi-pass membrane protein</topology>
    </subcellularLocation>
    <subcellularLocation>
        <location evidence="3">Vacuole membrane</location>
        <topology evidence="3">Multi-pass membrane protein</topology>
    </subcellularLocation>
</comment>
<feature type="transmembrane region" description="Helical" evidence="20">
    <location>
        <begin position="624"/>
        <end position="646"/>
    </location>
</feature>
<protein>
    <recommendedName>
        <fullName evidence="6">Vacuolar membrane protease</fullName>
    </recommendedName>
    <alternativeName>
        <fullName evidence="18">FXNA-related family protease 1</fullName>
    </alternativeName>
</protein>
<proteinExistence type="inferred from homology"/>
<dbReference type="GO" id="GO:0006508">
    <property type="term" value="P:proteolysis"/>
    <property type="evidence" value="ECO:0007669"/>
    <property type="project" value="UniProtKB-KW"/>
</dbReference>
<keyword evidence="14 20" id="KW-1133">Transmembrane helix</keyword>
<evidence type="ECO:0000256" key="8">
    <source>
        <dbReference type="ARBA" id="ARBA00022670"/>
    </source>
</evidence>
<dbReference type="InterPro" id="IPR048024">
    <property type="entry name" value="Fxna-like_M28_dom"/>
</dbReference>
<evidence type="ECO:0000313" key="22">
    <source>
        <dbReference type="Proteomes" id="UP000504603"/>
    </source>
</evidence>
<evidence type="ECO:0000256" key="14">
    <source>
        <dbReference type="ARBA" id="ARBA00022989"/>
    </source>
</evidence>
<dbReference type="GO" id="GO:0008235">
    <property type="term" value="F:metalloexopeptidase activity"/>
    <property type="evidence" value="ECO:0007669"/>
    <property type="project" value="InterPro"/>
</dbReference>
<feature type="transmembrane region" description="Helical" evidence="20">
    <location>
        <begin position="471"/>
        <end position="496"/>
    </location>
</feature>
<evidence type="ECO:0000256" key="13">
    <source>
        <dbReference type="ARBA" id="ARBA00022833"/>
    </source>
</evidence>
<evidence type="ECO:0000256" key="16">
    <source>
        <dbReference type="ARBA" id="ARBA00023136"/>
    </source>
</evidence>
<keyword evidence="11" id="KW-0378">Hydrolase</keyword>
<evidence type="ECO:0000256" key="3">
    <source>
        <dbReference type="ARBA" id="ARBA00004128"/>
    </source>
</evidence>
<feature type="domain" description="Peptidase M28" evidence="21">
    <location>
        <begin position="171"/>
        <end position="356"/>
    </location>
</feature>
<evidence type="ECO:0000256" key="9">
    <source>
        <dbReference type="ARBA" id="ARBA00022692"/>
    </source>
</evidence>
<dbReference type="RefSeq" id="XP_022138956.1">
    <property type="nucleotide sequence ID" value="XM_022283264.1"/>
</dbReference>
<dbReference type="GO" id="GO:0005774">
    <property type="term" value="C:vacuolar membrane"/>
    <property type="evidence" value="ECO:0007669"/>
    <property type="project" value="UniProtKB-SubCell"/>
</dbReference>
<accession>A0A6J1CB74</accession>
<dbReference type="PANTHER" id="PTHR12147:SF58">
    <property type="entry name" value="VACUOLAR MEMBRANE PROTEASE"/>
    <property type="match status" value="1"/>
</dbReference>
<dbReference type="InterPro" id="IPR045175">
    <property type="entry name" value="M28_fam"/>
</dbReference>
<dbReference type="PANTHER" id="PTHR12147">
    <property type="entry name" value="METALLOPEPTIDASE M28 FAMILY MEMBER"/>
    <property type="match status" value="1"/>
</dbReference>
<evidence type="ECO:0000256" key="20">
    <source>
        <dbReference type="SAM" id="Phobius"/>
    </source>
</evidence>
<keyword evidence="12" id="KW-0256">Endoplasmic reticulum</keyword>
<keyword evidence="13" id="KW-0862">Zinc</keyword>
<evidence type="ECO:0000259" key="21">
    <source>
        <dbReference type="Pfam" id="PF04389"/>
    </source>
</evidence>
<dbReference type="KEGG" id="mcha:111010006"/>
<evidence type="ECO:0000256" key="7">
    <source>
        <dbReference type="ARBA" id="ARBA00022554"/>
    </source>
</evidence>
<keyword evidence="15" id="KW-0482">Metalloprotease</keyword>
<feature type="transmembrane region" description="Helical" evidence="20">
    <location>
        <begin position="583"/>
        <end position="604"/>
    </location>
</feature>
<keyword evidence="8" id="KW-0645">Protease</keyword>
<evidence type="ECO:0000256" key="18">
    <source>
        <dbReference type="ARBA" id="ARBA00031512"/>
    </source>
</evidence>
<gene>
    <name evidence="23" type="primary">LOC111010006</name>
</gene>
<feature type="compositionally biased region" description="Polar residues" evidence="19">
    <location>
        <begin position="1"/>
        <end position="10"/>
    </location>
</feature>
<dbReference type="Gene3D" id="3.40.630.10">
    <property type="entry name" value="Zn peptidases"/>
    <property type="match status" value="1"/>
</dbReference>
<evidence type="ECO:0000313" key="23">
    <source>
        <dbReference type="RefSeq" id="XP_022138956.1"/>
    </source>
</evidence>
<dbReference type="AlphaFoldDB" id="A0A6J1CB74"/>
<feature type="transmembrane region" description="Helical" evidence="20">
    <location>
        <begin position="440"/>
        <end position="459"/>
    </location>
</feature>
<feature type="transmembrane region" description="Helical" evidence="20">
    <location>
        <begin position="413"/>
        <end position="433"/>
    </location>
</feature>
<evidence type="ECO:0000256" key="6">
    <source>
        <dbReference type="ARBA" id="ARBA00017435"/>
    </source>
</evidence>
<evidence type="ECO:0000256" key="17">
    <source>
        <dbReference type="ARBA" id="ARBA00023180"/>
    </source>
</evidence>
<dbReference type="GeneID" id="111010006"/>
<dbReference type="SUPFAM" id="SSF53187">
    <property type="entry name" value="Zn-dependent exopeptidases"/>
    <property type="match status" value="1"/>
</dbReference>
<keyword evidence="7" id="KW-0926">Vacuole</keyword>
<evidence type="ECO:0000256" key="19">
    <source>
        <dbReference type="SAM" id="MobiDB-lite"/>
    </source>
</evidence>
<feature type="transmembrane region" description="Helical" evidence="20">
    <location>
        <begin position="658"/>
        <end position="678"/>
    </location>
</feature>
<evidence type="ECO:0000256" key="10">
    <source>
        <dbReference type="ARBA" id="ARBA00022723"/>
    </source>
</evidence>